<dbReference type="InterPro" id="IPR019264">
    <property type="entry name" value="DUF2179"/>
</dbReference>
<organism evidence="8 9">
    <name type="scientific">Alistipes inops</name>
    <dbReference type="NCBI Taxonomy" id="1501391"/>
    <lineage>
        <taxon>Bacteria</taxon>
        <taxon>Pseudomonadati</taxon>
        <taxon>Bacteroidota</taxon>
        <taxon>Bacteroidia</taxon>
        <taxon>Bacteroidales</taxon>
        <taxon>Rikenellaceae</taxon>
        <taxon>Alistipes</taxon>
    </lineage>
</organism>
<dbReference type="PANTHER" id="PTHR33545">
    <property type="entry name" value="UPF0750 MEMBRANE PROTEIN YITT-RELATED"/>
    <property type="match status" value="1"/>
</dbReference>
<evidence type="ECO:0000256" key="2">
    <source>
        <dbReference type="ARBA" id="ARBA00022475"/>
    </source>
</evidence>
<dbReference type="Pfam" id="PF10035">
    <property type="entry name" value="DUF2179"/>
    <property type="match status" value="1"/>
</dbReference>
<dbReference type="Proteomes" id="UP000030889">
    <property type="component" value="Unassembled WGS sequence"/>
</dbReference>
<dbReference type="InterPro" id="IPR015867">
    <property type="entry name" value="N-reg_PII/ATP_PRibTrfase_C"/>
</dbReference>
<dbReference type="InterPro" id="IPR051461">
    <property type="entry name" value="UPF0750_membrane"/>
</dbReference>
<evidence type="ECO:0000259" key="7">
    <source>
        <dbReference type="Pfam" id="PF10035"/>
    </source>
</evidence>
<dbReference type="CDD" id="cd16380">
    <property type="entry name" value="YitT_C"/>
    <property type="match status" value="1"/>
</dbReference>
<dbReference type="Gene3D" id="3.30.70.120">
    <property type="match status" value="1"/>
</dbReference>
<keyword evidence="3 6" id="KW-0812">Transmembrane</keyword>
<feature type="domain" description="DUF2179" evidence="7">
    <location>
        <begin position="241"/>
        <end position="295"/>
    </location>
</feature>
<keyword evidence="2" id="KW-1003">Cell membrane</keyword>
<evidence type="ECO:0000313" key="9">
    <source>
        <dbReference type="Proteomes" id="UP000030889"/>
    </source>
</evidence>
<proteinExistence type="predicted"/>
<evidence type="ECO:0000313" key="8">
    <source>
        <dbReference type="EMBL" id="KHE42524.1"/>
    </source>
</evidence>
<gene>
    <name evidence="8" type="ORF">LG35_02700</name>
</gene>
<feature type="transmembrane region" description="Helical" evidence="6">
    <location>
        <begin position="169"/>
        <end position="188"/>
    </location>
</feature>
<dbReference type="Pfam" id="PF02588">
    <property type="entry name" value="YitT_membrane"/>
    <property type="match status" value="1"/>
</dbReference>
<evidence type="ECO:0000256" key="4">
    <source>
        <dbReference type="ARBA" id="ARBA00022989"/>
    </source>
</evidence>
<keyword evidence="9" id="KW-1185">Reference proteome</keyword>
<feature type="transmembrane region" description="Helical" evidence="6">
    <location>
        <begin position="87"/>
        <end position="106"/>
    </location>
</feature>
<protein>
    <recommendedName>
        <fullName evidence="7">DUF2179 domain-containing protein</fullName>
    </recommendedName>
</protein>
<feature type="transmembrane region" description="Helical" evidence="6">
    <location>
        <begin position="53"/>
        <end position="80"/>
    </location>
</feature>
<evidence type="ECO:0000256" key="5">
    <source>
        <dbReference type="ARBA" id="ARBA00023136"/>
    </source>
</evidence>
<dbReference type="RefSeq" id="WP_035472003.1">
    <property type="nucleotide sequence ID" value="NZ_JRGF01000003.1"/>
</dbReference>
<evidence type="ECO:0000256" key="1">
    <source>
        <dbReference type="ARBA" id="ARBA00004651"/>
    </source>
</evidence>
<keyword evidence="5 6" id="KW-0472">Membrane</keyword>
<feature type="transmembrane region" description="Helical" evidence="6">
    <location>
        <begin position="126"/>
        <end position="149"/>
    </location>
</feature>
<comment type="caution">
    <text evidence="8">The sequence shown here is derived from an EMBL/GenBank/DDBJ whole genome shotgun (WGS) entry which is preliminary data.</text>
</comment>
<evidence type="ECO:0000256" key="3">
    <source>
        <dbReference type="ARBA" id="ARBA00022692"/>
    </source>
</evidence>
<feature type="transmembrane region" description="Helical" evidence="6">
    <location>
        <begin position="12"/>
        <end position="33"/>
    </location>
</feature>
<accession>A0ABR4YJU5</accession>
<sequence length="303" mass="33211">MLQCAICVQKKFWFPWLGVMVGAVIMSAGFVLFTNPYKIIPGGVYGLGRVFHYLVPSIQTGTFGLMMDIPLMIIGLIVFGKTFGAKTVFAALVTPLVMNGMTNLVGENPDDGTSFISQFFNFSDNLLVAAIFGGVLIGAGVGIIVKFGATSGGTDIISMLLSKFMKMKFSTAMFIVESSVVVIGMIILRDWSMPLYALISIFVAAQVTDFVLDGASYDKLLFIITDKNEQMKDYVMNDLKRGGTYIKSRGMYTGKDRDMIFVVVNKRQISEVQDKVKNVDPNAFVVIVNAQDTFGEGFKAFPE</sequence>
<dbReference type="InterPro" id="IPR003740">
    <property type="entry name" value="YitT"/>
</dbReference>
<comment type="subcellular location">
    <subcellularLocation>
        <location evidence="1">Cell membrane</location>
        <topology evidence="1">Multi-pass membrane protein</topology>
    </subcellularLocation>
</comment>
<name>A0ABR4YJU5_9BACT</name>
<dbReference type="PANTHER" id="PTHR33545:SF5">
    <property type="entry name" value="UPF0750 MEMBRANE PROTEIN YITT"/>
    <property type="match status" value="1"/>
</dbReference>
<evidence type="ECO:0000256" key="6">
    <source>
        <dbReference type="SAM" id="Phobius"/>
    </source>
</evidence>
<dbReference type="EMBL" id="JRGF01000003">
    <property type="protein sequence ID" value="KHE42524.1"/>
    <property type="molecule type" value="Genomic_DNA"/>
</dbReference>
<keyword evidence="4 6" id="KW-1133">Transmembrane helix</keyword>
<dbReference type="PIRSF" id="PIRSF006483">
    <property type="entry name" value="Membrane_protein_YitT"/>
    <property type="match status" value="1"/>
</dbReference>
<reference evidence="8 9" key="1">
    <citation type="submission" date="2014-09" db="EMBL/GenBank/DDBJ databases">
        <title>Alistipes sp. 627, sp. nov., a novel member of the family Rikenellaceae isolated from human faeces.</title>
        <authorList>
            <person name="Shkoporov A.N."/>
            <person name="Chaplin A.V."/>
            <person name="Motuzova O.V."/>
            <person name="Kafarskaia L.I."/>
            <person name="Khokhlova E.V."/>
            <person name="Efimov B.A."/>
        </authorList>
    </citation>
    <scope>NUCLEOTIDE SEQUENCE [LARGE SCALE GENOMIC DNA]</scope>
    <source>
        <strain evidence="8 9">627</strain>
    </source>
</reference>